<protein>
    <submittedName>
        <fullName evidence="3">YcxB family protein</fullName>
    </submittedName>
</protein>
<keyword evidence="1" id="KW-0472">Membrane</keyword>
<evidence type="ECO:0000259" key="2">
    <source>
        <dbReference type="Pfam" id="PF14317"/>
    </source>
</evidence>
<feature type="transmembrane region" description="Helical" evidence="1">
    <location>
        <begin position="58"/>
        <end position="78"/>
    </location>
</feature>
<dbReference type="RefSeq" id="WP_249331597.1">
    <property type="nucleotide sequence ID" value="NZ_JACRSY010000004.1"/>
</dbReference>
<evidence type="ECO:0000313" key="4">
    <source>
        <dbReference type="Proteomes" id="UP000655830"/>
    </source>
</evidence>
<proteinExistence type="predicted"/>
<evidence type="ECO:0000313" key="3">
    <source>
        <dbReference type="EMBL" id="MBC8578621.1"/>
    </source>
</evidence>
<dbReference type="Proteomes" id="UP000655830">
    <property type="component" value="Unassembled WGS sequence"/>
</dbReference>
<feature type="domain" description="YcxB-like C-terminal" evidence="2">
    <location>
        <begin position="101"/>
        <end position="160"/>
    </location>
</feature>
<dbReference type="InterPro" id="IPR025588">
    <property type="entry name" value="YcxB-like_C"/>
</dbReference>
<accession>A0A926ECT4</accession>
<gene>
    <name evidence="3" type="ORF">H8718_03645</name>
</gene>
<reference evidence="3" key="1">
    <citation type="submission" date="2020-08" db="EMBL/GenBank/DDBJ databases">
        <title>Genome public.</title>
        <authorList>
            <person name="Liu C."/>
            <person name="Sun Q."/>
        </authorList>
    </citation>
    <scope>NUCLEOTIDE SEQUENCE</scope>
    <source>
        <strain evidence="3">NSJ-12</strain>
    </source>
</reference>
<dbReference type="EMBL" id="JACRSY010000004">
    <property type="protein sequence ID" value="MBC8578621.1"/>
    <property type="molecule type" value="Genomic_DNA"/>
</dbReference>
<keyword evidence="1" id="KW-0812">Transmembrane</keyword>
<feature type="transmembrane region" description="Helical" evidence="1">
    <location>
        <begin position="21"/>
        <end position="46"/>
    </location>
</feature>
<comment type="caution">
    <text evidence="3">The sequence shown here is derived from an EMBL/GenBank/DDBJ whole genome shotgun (WGS) entry which is preliminary data.</text>
</comment>
<keyword evidence="4" id="KW-1185">Reference proteome</keyword>
<name>A0A926ECT4_9FIRM</name>
<organism evidence="3 4">
    <name type="scientific">Zhenhengia yiwuensis</name>
    <dbReference type="NCBI Taxonomy" id="2763666"/>
    <lineage>
        <taxon>Bacteria</taxon>
        <taxon>Bacillati</taxon>
        <taxon>Bacillota</taxon>
        <taxon>Clostridia</taxon>
        <taxon>Lachnospirales</taxon>
        <taxon>Lachnospiraceae</taxon>
        <taxon>Zhenhengia</taxon>
    </lineage>
</organism>
<dbReference type="AlphaFoldDB" id="A0A926ECT4"/>
<evidence type="ECO:0000256" key="1">
    <source>
        <dbReference type="SAM" id="Phobius"/>
    </source>
</evidence>
<dbReference type="Pfam" id="PF14317">
    <property type="entry name" value="YcxB"/>
    <property type="match status" value="1"/>
</dbReference>
<sequence length="173" mass="20045">MDNKLELQIKLKVKDVLRYNLWVAYRSIVSKLMLILGVGLTGWLIYKVSVNTGRLDVFISQNIIWIVLAVFILIVTPFKVWTITATQMQAPIFSGVSKYIFTKENIYMQVGELEDTVSWDTYVKIVETNKDFRFFVDKVQAQIFPKHNMTAEQITVLKALIKEAKDEASYKLK</sequence>
<keyword evidence="1" id="KW-1133">Transmembrane helix</keyword>